<accession>A0A059F3U1</accession>
<dbReference type="AlphaFoldDB" id="A0A059F3U1"/>
<keyword evidence="2" id="KW-1185">Reference proteome</keyword>
<organism evidence="1 2">
    <name type="scientific">Anncaliia algerae PRA339</name>
    <dbReference type="NCBI Taxonomy" id="1288291"/>
    <lineage>
        <taxon>Eukaryota</taxon>
        <taxon>Fungi</taxon>
        <taxon>Fungi incertae sedis</taxon>
        <taxon>Microsporidia</taxon>
        <taxon>Tubulinosematoidea</taxon>
        <taxon>Tubulinosematidae</taxon>
        <taxon>Anncaliia</taxon>
    </lineage>
</organism>
<proteinExistence type="predicted"/>
<sequence>LDDETFFKDTMDKNNCTDCEKNIISVEEIMNEDINAFSSPKIIKECNYEQNIPYGEIVYSVHEEPLKLISEDFILDNVECSKDECIIEDEKLLYGEIIYVADQETTDLVSQAYAGENKEQKNEAFIQNMNPLMNMDFDNINHKEKDSVKDLIRSNKKSNNTNQGLEALDDKDNGVCLFSIVGVIVVVILNM</sequence>
<evidence type="ECO:0000313" key="2">
    <source>
        <dbReference type="Proteomes" id="UP000030655"/>
    </source>
</evidence>
<reference evidence="2" key="1">
    <citation type="submission" date="2013-02" db="EMBL/GenBank/DDBJ databases">
        <authorList>
            <consortium name="The Broad Institute Genome Sequencing Platform"/>
            <person name="Cuomo C."/>
            <person name="Becnel J."/>
            <person name="Sanscrainte N."/>
            <person name="Walker B."/>
            <person name="Young S.K."/>
            <person name="Zeng Q."/>
            <person name="Gargeya S."/>
            <person name="Fitzgerald M."/>
            <person name="Haas B."/>
            <person name="Abouelleil A."/>
            <person name="Alvarado L."/>
            <person name="Arachchi H.M."/>
            <person name="Berlin A.M."/>
            <person name="Chapman S.B."/>
            <person name="Dewar J."/>
            <person name="Goldberg J."/>
            <person name="Griggs A."/>
            <person name="Gujja S."/>
            <person name="Hansen M."/>
            <person name="Howarth C."/>
            <person name="Imamovic A."/>
            <person name="Larimer J."/>
            <person name="McCowan C."/>
            <person name="Murphy C."/>
            <person name="Neiman D."/>
            <person name="Pearson M."/>
            <person name="Priest M."/>
            <person name="Roberts A."/>
            <person name="Saif S."/>
            <person name="Shea T."/>
            <person name="Sisk P."/>
            <person name="Sykes S."/>
            <person name="Wortman J."/>
            <person name="Nusbaum C."/>
            <person name="Birren B."/>
        </authorList>
    </citation>
    <scope>NUCLEOTIDE SEQUENCE [LARGE SCALE GENOMIC DNA]</scope>
    <source>
        <strain evidence="2">PRA339</strain>
    </source>
</reference>
<dbReference type="EMBL" id="KK365135">
    <property type="protein sequence ID" value="KCZ81875.1"/>
    <property type="molecule type" value="Genomic_DNA"/>
</dbReference>
<name>A0A059F3U1_9MICR</name>
<evidence type="ECO:0000313" key="1">
    <source>
        <dbReference type="EMBL" id="KCZ81875.1"/>
    </source>
</evidence>
<dbReference type="Proteomes" id="UP000030655">
    <property type="component" value="Unassembled WGS sequence"/>
</dbReference>
<protein>
    <submittedName>
        <fullName evidence="1">Uncharacterized protein</fullName>
    </submittedName>
</protein>
<gene>
    <name evidence="1" type="ORF">H312_00634</name>
</gene>
<dbReference type="OrthoDB" id="10338044at2759"/>
<reference evidence="1 2" key="2">
    <citation type="submission" date="2014-03" db="EMBL/GenBank/DDBJ databases">
        <title>The Genome Sequence of Anncaliia algerae insect isolate PRA339.</title>
        <authorList>
            <consortium name="The Broad Institute Genome Sequencing Platform"/>
            <consortium name="The Broad Institute Genome Sequencing Center for Infectious Disease"/>
            <person name="Cuomo C."/>
            <person name="Becnel J."/>
            <person name="Sanscrainte N."/>
            <person name="Walker B."/>
            <person name="Young S.K."/>
            <person name="Zeng Q."/>
            <person name="Gargeya S."/>
            <person name="Fitzgerald M."/>
            <person name="Haas B."/>
            <person name="Abouelleil A."/>
            <person name="Alvarado L."/>
            <person name="Arachchi H.M."/>
            <person name="Berlin A.M."/>
            <person name="Chapman S.B."/>
            <person name="Dewar J."/>
            <person name="Goldberg J."/>
            <person name="Griggs A."/>
            <person name="Gujja S."/>
            <person name="Hansen M."/>
            <person name="Howarth C."/>
            <person name="Imamovic A."/>
            <person name="Larimer J."/>
            <person name="McCowan C."/>
            <person name="Murphy C."/>
            <person name="Neiman D."/>
            <person name="Pearson M."/>
            <person name="Priest M."/>
            <person name="Roberts A."/>
            <person name="Saif S."/>
            <person name="Shea T."/>
            <person name="Sisk P."/>
            <person name="Sykes S."/>
            <person name="Wortman J."/>
            <person name="Nusbaum C."/>
            <person name="Birren B."/>
        </authorList>
    </citation>
    <scope>NUCLEOTIDE SEQUENCE [LARGE SCALE GENOMIC DNA]</scope>
    <source>
        <strain evidence="1 2">PRA339</strain>
    </source>
</reference>
<feature type="non-terminal residue" evidence="1">
    <location>
        <position position="1"/>
    </location>
</feature>
<dbReference type="VEuPathDB" id="MicrosporidiaDB:H312_00634"/>
<dbReference type="HOGENOM" id="CLU_107423_0_0_1"/>